<dbReference type="GO" id="GO:0008239">
    <property type="term" value="F:dipeptidyl-peptidase activity"/>
    <property type="evidence" value="ECO:0007669"/>
    <property type="project" value="TreeGrafter"/>
</dbReference>
<dbReference type="InterPro" id="IPR050278">
    <property type="entry name" value="Serine_Prot_S9B/DPPIV"/>
</dbReference>
<dbReference type="GO" id="GO:0006508">
    <property type="term" value="P:proteolysis"/>
    <property type="evidence" value="ECO:0007669"/>
    <property type="project" value="InterPro"/>
</dbReference>
<evidence type="ECO:0000313" key="3">
    <source>
        <dbReference type="EMBL" id="KHN71749.1"/>
    </source>
</evidence>
<gene>
    <name evidence="3" type="primary">DPP9</name>
    <name evidence="3" type="ORF">Tcan_06300</name>
</gene>
<dbReference type="SUPFAM" id="SSF82171">
    <property type="entry name" value="DPP6 N-terminal domain-like"/>
    <property type="match status" value="1"/>
</dbReference>
<dbReference type="OMA" id="VTHMTPQ"/>
<accession>A0A0B2URC3</accession>
<dbReference type="SUPFAM" id="SSF53474">
    <property type="entry name" value="alpha/beta-Hydrolases"/>
    <property type="match status" value="1"/>
</dbReference>
<dbReference type="Gene3D" id="3.40.50.1820">
    <property type="entry name" value="alpha/beta hydrolase"/>
    <property type="match status" value="1"/>
</dbReference>
<proteinExistence type="predicted"/>
<feature type="domain" description="Dipeptidylpeptidase IV N-terminal" evidence="2">
    <location>
        <begin position="157"/>
        <end position="439"/>
    </location>
</feature>
<dbReference type="STRING" id="6265.A0A0B2URC3"/>
<dbReference type="Proteomes" id="UP000031036">
    <property type="component" value="Unassembled WGS sequence"/>
</dbReference>
<dbReference type="InterPro" id="IPR002469">
    <property type="entry name" value="Peptidase_S9B_N"/>
</dbReference>
<dbReference type="Pfam" id="PF00326">
    <property type="entry name" value="Peptidase_S9"/>
    <property type="match status" value="1"/>
</dbReference>
<feature type="domain" description="Dipeptidylpeptidase IV N-terminal" evidence="2">
    <location>
        <begin position="515"/>
        <end position="577"/>
    </location>
</feature>
<dbReference type="AlphaFoldDB" id="A0A0B2URC3"/>
<feature type="domain" description="Peptidase S9 prolyl oligopeptidase catalytic" evidence="1">
    <location>
        <begin position="706"/>
        <end position="904"/>
    </location>
</feature>
<keyword evidence="4" id="KW-1185">Reference proteome</keyword>
<dbReference type="InterPro" id="IPR001375">
    <property type="entry name" value="Peptidase_S9_cat"/>
</dbReference>
<organism evidence="3 4">
    <name type="scientific">Toxocara canis</name>
    <name type="common">Canine roundworm</name>
    <dbReference type="NCBI Taxonomy" id="6265"/>
    <lineage>
        <taxon>Eukaryota</taxon>
        <taxon>Metazoa</taxon>
        <taxon>Ecdysozoa</taxon>
        <taxon>Nematoda</taxon>
        <taxon>Chromadorea</taxon>
        <taxon>Rhabditida</taxon>
        <taxon>Spirurina</taxon>
        <taxon>Ascaridomorpha</taxon>
        <taxon>Ascaridoidea</taxon>
        <taxon>Toxocaridae</taxon>
        <taxon>Toxocara</taxon>
    </lineage>
</organism>
<name>A0A0B2URC3_TOXCA</name>
<dbReference type="PANTHER" id="PTHR11731:SF193">
    <property type="entry name" value="DIPEPTIDYL PEPTIDASE 9"/>
    <property type="match status" value="1"/>
</dbReference>
<sequence length="912" mass="101867">MAPEAEQYNVENLTWTELLDHARNWRNISRKGMGASLHHVLVFTDATGSDRLLALGGSQSSQQTIYSAALSRPSHEHLISVLTLSVHLEATACKGPPPAELAALCERQRTALTWGISSYEYEPHTDTLLYSDSAHIFLSRNGGFREVGAGVSGCPLNAQLCPVDSDIVAFVANRNVHIDRMGTVIYSTQSTKDVSNGCSPFIMQEEFDRFTGVWWSPGPEAMLVYERVDESKVEVLQFSCPGHLASSPMKYPVTDCSLSIDLHDQFPWYEYLARVGWLPDGSAVWAILMSRLQDRYALVLIPKELFCVQSASSGHHVITLLDEHTPTWFNIDNATKFLHSTNNVISFFHASDKNDNTHLYLFQYKIDSKGNVVSRRETPVTCGEWSVSKHVSLHVDEHRQHVYFVANKHHPADTNLCVASYGSLSEPRILTEAGQSYRYTRMECELSLNAEVGFVCWESSLRLPPRCAFYRITHTSHDPLPSAALQYLIAMPYANPLNEQALLSPAEGNVVSRRETPVTCGEWSVSKHVSLHVDEHRQHVYFVANKHHPADTNLCVASYGSLSEPRILTEAGQSYRYTRMECELSLNAEVGFVCWESSLRLPPRCAFYRITHTSHDPLPSAALQYLIAMPYANPLNEQALLSPADSRPCVYPEIIEYMSANSRRPHYALLLRPMCAAKGIQYPVIQLVYGGPGVQLVRNVWAVWVNYQKFTSLGYAVVMVDGRGSANRGISFEAAIKGQLGAVEVDDQIEGLKEVAKRADGLLDLSRVTIMGWSYGGFMALMCLAKSPNVYRAAVAGGAVTCWNFYDTAYTEKYLGLPGDHYARSSVLEYVSQLPNETDRLLIVQGLMDENVHFSHTEALIEALITAGKPFRLQVFPSERHGVRSPEASEFHDAVVLDFLKKALTIRKLEHP</sequence>
<comment type="caution">
    <text evidence="3">The sequence shown here is derived from an EMBL/GenBank/DDBJ whole genome shotgun (WGS) entry which is preliminary data.</text>
</comment>
<evidence type="ECO:0000259" key="1">
    <source>
        <dbReference type="Pfam" id="PF00326"/>
    </source>
</evidence>
<dbReference type="Pfam" id="PF00930">
    <property type="entry name" value="DPPIV_N"/>
    <property type="match status" value="2"/>
</dbReference>
<protein>
    <submittedName>
        <fullName evidence="3">Dipeptidyl peptidase 9</fullName>
    </submittedName>
</protein>
<dbReference type="EMBL" id="JPKZ01020809">
    <property type="protein sequence ID" value="KHN71749.1"/>
    <property type="molecule type" value="Genomic_DNA"/>
</dbReference>
<dbReference type="GO" id="GO:0008236">
    <property type="term" value="F:serine-type peptidase activity"/>
    <property type="evidence" value="ECO:0007669"/>
    <property type="project" value="InterPro"/>
</dbReference>
<dbReference type="PANTHER" id="PTHR11731">
    <property type="entry name" value="PROTEASE FAMILY S9B,C DIPEPTIDYL-PEPTIDASE IV-RELATED"/>
    <property type="match status" value="1"/>
</dbReference>
<reference evidence="3 4" key="1">
    <citation type="submission" date="2014-11" db="EMBL/GenBank/DDBJ databases">
        <title>Genetic blueprint of the zoonotic pathogen Toxocara canis.</title>
        <authorList>
            <person name="Zhu X.-Q."/>
            <person name="Korhonen P.K."/>
            <person name="Cai H."/>
            <person name="Young N.D."/>
            <person name="Nejsum P."/>
            <person name="von Samson-Himmelstjerna G."/>
            <person name="Boag P.R."/>
            <person name="Tan P."/>
            <person name="Li Q."/>
            <person name="Min J."/>
            <person name="Yang Y."/>
            <person name="Wang X."/>
            <person name="Fang X."/>
            <person name="Hall R.S."/>
            <person name="Hofmann A."/>
            <person name="Sternberg P.W."/>
            <person name="Jex A.R."/>
            <person name="Gasser R.B."/>
        </authorList>
    </citation>
    <scope>NUCLEOTIDE SEQUENCE [LARGE SCALE GENOMIC DNA]</scope>
    <source>
        <strain evidence="3">PN_DK_2014</strain>
    </source>
</reference>
<dbReference type="InterPro" id="IPR029058">
    <property type="entry name" value="AB_hydrolase_fold"/>
</dbReference>
<evidence type="ECO:0000259" key="2">
    <source>
        <dbReference type="Pfam" id="PF00930"/>
    </source>
</evidence>
<dbReference type="MEROPS" id="S09.A75"/>
<dbReference type="OrthoDB" id="16520at2759"/>
<dbReference type="Gene3D" id="2.140.10.30">
    <property type="entry name" value="Dipeptidylpeptidase IV, N-terminal domain"/>
    <property type="match status" value="2"/>
</dbReference>
<evidence type="ECO:0000313" key="4">
    <source>
        <dbReference type="Proteomes" id="UP000031036"/>
    </source>
</evidence>